<comment type="subcellular location">
    <subcellularLocation>
        <location evidence="1">Golgi apparatus membrane</location>
        <topology evidence="1">Single-pass type II membrane protein</topology>
    </subcellularLocation>
</comment>
<sequence>MEKLHRKKRGRNLYLYAIPLVCLFWIILFFAYPSNQSIGTKYNISWSTRNIPSHFTDPCNGKYIYIHDLPSRFNSDILKNCKELNPWTNMCAFTDNVGLGPHLSNSEQVFSDSGWYNTNQFTVEVIFHNRMKQYECLTNDSSIASAVFVPYYAGLDVARYLWGYNTSMRDSGSLELLRWLTSKPEWKVMGGRDHFFVAGRITWDFRRLSDEENDWGTKLLVLPESQNMSALVIEASPWNSNDHGIPYPTYFHPTKDSEVFEWQDRMRGLDRSWLFSFAGAPRPNLTVSIRDRIMNQCRSSPKCLLMECDFGESKCHVPSSVTEMFQSSVFCLQPQGDSYTRRSVFDSMVAGCIPVFFHPGTAYIQYLWHLPRDYARYSVFISEDGIRAGNTSIEKVLAEIKPETVHAMREEVIRMIPKLIYADPRSKLRVIRDAFDVAIDGVLARVDGLRLEMNGAGNFSRFLEKNSWKYALVGSEKPHEWDHYFFKPKQCRPC</sequence>
<reference evidence="9" key="1">
    <citation type="journal article" date="2016" name="Nature">
        <title>The genome of the seagrass Zostera marina reveals angiosperm adaptation to the sea.</title>
        <authorList>
            <person name="Olsen J.L."/>
            <person name="Rouze P."/>
            <person name="Verhelst B."/>
            <person name="Lin Y.-C."/>
            <person name="Bayer T."/>
            <person name="Collen J."/>
            <person name="Dattolo E."/>
            <person name="De Paoli E."/>
            <person name="Dittami S."/>
            <person name="Maumus F."/>
            <person name="Michel G."/>
            <person name="Kersting A."/>
            <person name="Lauritano C."/>
            <person name="Lohaus R."/>
            <person name="Toepel M."/>
            <person name="Tonon T."/>
            <person name="Vanneste K."/>
            <person name="Amirebrahimi M."/>
            <person name="Brakel J."/>
            <person name="Bostroem C."/>
            <person name="Chovatia M."/>
            <person name="Grimwood J."/>
            <person name="Jenkins J.W."/>
            <person name="Jueterbock A."/>
            <person name="Mraz A."/>
            <person name="Stam W.T."/>
            <person name="Tice H."/>
            <person name="Bornberg-Bauer E."/>
            <person name="Green P.J."/>
            <person name="Pearson G.A."/>
            <person name="Procaccini G."/>
            <person name="Duarte C.M."/>
            <person name="Schmutz J."/>
            <person name="Reusch T.B.H."/>
            <person name="Van de Peer Y."/>
        </authorList>
    </citation>
    <scope>NUCLEOTIDE SEQUENCE [LARGE SCALE GENOMIC DNA]</scope>
    <source>
        <strain evidence="9">cv. Finnish</strain>
    </source>
</reference>
<keyword evidence="8" id="KW-0808">Transferase</keyword>
<keyword evidence="6" id="KW-0472">Membrane</keyword>
<keyword evidence="3 8" id="KW-0328">Glycosyltransferase</keyword>
<dbReference type="GO" id="GO:0016757">
    <property type="term" value="F:glycosyltransferase activity"/>
    <property type="evidence" value="ECO:0007669"/>
    <property type="project" value="UniProtKB-KW"/>
</dbReference>
<keyword evidence="9" id="KW-1185">Reference proteome</keyword>
<keyword evidence="4" id="KW-0735">Signal-anchor</keyword>
<evidence type="ECO:0000313" key="9">
    <source>
        <dbReference type="Proteomes" id="UP000036987"/>
    </source>
</evidence>
<comment type="similarity">
    <text evidence="2">Belongs to the glycosyltransferase 47 family.</text>
</comment>
<dbReference type="STRING" id="29655.A0A0K9NRJ6"/>
<evidence type="ECO:0000256" key="2">
    <source>
        <dbReference type="ARBA" id="ARBA00010271"/>
    </source>
</evidence>
<keyword evidence="5" id="KW-0333">Golgi apparatus</keyword>
<evidence type="ECO:0000259" key="7">
    <source>
        <dbReference type="Pfam" id="PF03016"/>
    </source>
</evidence>
<feature type="domain" description="Exostosin GT47" evidence="7">
    <location>
        <begin position="59"/>
        <end position="395"/>
    </location>
</feature>
<evidence type="ECO:0000256" key="3">
    <source>
        <dbReference type="ARBA" id="ARBA00022676"/>
    </source>
</evidence>
<keyword evidence="6" id="KW-1133">Transmembrane helix</keyword>
<gene>
    <name evidence="8" type="ORF">ZOSMA_6G01510</name>
</gene>
<dbReference type="Pfam" id="PF03016">
    <property type="entry name" value="Exostosin_GT47"/>
    <property type="match status" value="1"/>
</dbReference>
<evidence type="ECO:0000313" key="8">
    <source>
        <dbReference type="EMBL" id="KMZ59218.1"/>
    </source>
</evidence>
<feature type="transmembrane region" description="Helical" evidence="6">
    <location>
        <begin position="12"/>
        <end position="32"/>
    </location>
</feature>
<keyword evidence="6" id="KW-0812">Transmembrane</keyword>
<dbReference type="EMBL" id="LFYR01001803">
    <property type="protein sequence ID" value="KMZ59218.1"/>
    <property type="molecule type" value="Genomic_DNA"/>
</dbReference>
<dbReference type="InterPro" id="IPR040911">
    <property type="entry name" value="Exostosin_GT47"/>
</dbReference>
<protein>
    <submittedName>
        <fullName evidence="8">Xyloglucan beta-1,2-galactosyltransferase, family GT47</fullName>
    </submittedName>
</protein>
<organism evidence="8 9">
    <name type="scientific">Zostera marina</name>
    <name type="common">Eelgrass</name>
    <dbReference type="NCBI Taxonomy" id="29655"/>
    <lineage>
        <taxon>Eukaryota</taxon>
        <taxon>Viridiplantae</taxon>
        <taxon>Streptophyta</taxon>
        <taxon>Embryophyta</taxon>
        <taxon>Tracheophyta</taxon>
        <taxon>Spermatophyta</taxon>
        <taxon>Magnoliopsida</taxon>
        <taxon>Liliopsida</taxon>
        <taxon>Zosteraceae</taxon>
        <taxon>Zostera</taxon>
    </lineage>
</organism>
<name>A0A0K9NRJ6_ZOSMR</name>
<dbReference type="Proteomes" id="UP000036987">
    <property type="component" value="Unassembled WGS sequence"/>
</dbReference>
<dbReference type="OrthoDB" id="1924787at2759"/>
<dbReference type="PANTHER" id="PTHR11062:SF56">
    <property type="entry name" value="XYLOGLUCAN GALACTOSYLTRANSFERASE MUR3"/>
    <property type="match status" value="1"/>
</dbReference>
<dbReference type="PANTHER" id="PTHR11062">
    <property type="entry name" value="EXOSTOSIN HEPARAN SULFATE GLYCOSYLTRANSFERASE -RELATED"/>
    <property type="match status" value="1"/>
</dbReference>
<dbReference type="InterPro" id="IPR004263">
    <property type="entry name" value="Exostosin"/>
</dbReference>
<evidence type="ECO:0000256" key="5">
    <source>
        <dbReference type="ARBA" id="ARBA00023034"/>
    </source>
</evidence>
<accession>A0A0K9NRJ6</accession>
<dbReference type="OMA" id="DADVFIW"/>
<evidence type="ECO:0000256" key="1">
    <source>
        <dbReference type="ARBA" id="ARBA00004323"/>
    </source>
</evidence>
<dbReference type="AlphaFoldDB" id="A0A0K9NRJ6"/>
<comment type="caution">
    <text evidence="8">The sequence shown here is derived from an EMBL/GenBank/DDBJ whole genome shotgun (WGS) entry which is preliminary data.</text>
</comment>
<dbReference type="GO" id="GO:0000139">
    <property type="term" value="C:Golgi membrane"/>
    <property type="evidence" value="ECO:0007669"/>
    <property type="project" value="UniProtKB-SubCell"/>
</dbReference>
<evidence type="ECO:0000256" key="6">
    <source>
        <dbReference type="SAM" id="Phobius"/>
    </source>
</evidence>
<evidence type="ECO:0000256" key="4">
    <source>
        <dbReference type="ARBA" id="ARBA00022968"/>
    </source>
</evidence>
<proteinExistence type="inferred from homology"/>